<dbReference type="FunFam" id="3.30.70.1020:FF:000002">
    <property type="entry name" value="Trehalose-6-phosphate synthase 2"/>
    <property type="match status" value="1"/>
</dbReference>
<name>A0A9N8WD50_9GLOM</name>
<dbReference type="InterPro" id="IPR003337">
    <property type="entry name" value="Trehalose_PPase"/>
</dbReference>
<dbReference type="CDD" id="cd01627">
    <property type="entry name" value="HAD_TPP"/>
    <property type="match status" value="1"/>
</dbReference>
<dbReference type="NCBIfam" id="TIGR01484">
    <property type="entry name" value="HAD-SF-IIB"/>
    <property type="match status" value="1"/>
</dbReference>
<comment type="similarity">
    <text evidence="1">In the N-terminal section; belongs to the glycosyltransferase 20 family.</text>
</comment>
<protein>
    <submittedName>
        <fullName evidence="3">4852_t:CDS:1</fullName>
    </submittedName>
</protein>
<dbReference type="PANTHER" id="PTHR10788">
    <property type="entry name" value="TREHALOSE-6-PHOSPHATE SYNTHASE"/>
    <property type="match status" value="1"/>
</dbReference>
<dbReference type="PANTHER" id="PTHR10788:SF123">
    <property type="entry name" value="TREHALOSE-PHOSPHATASE"/>
    <property type="match status" value="1"/>
</dbReference>
<gene>
    <name evidence="3" type="ORF">DERYTH_LOCUS2000</name>
</gene>
<evidence type="ECO:0000313" key="3">
    <source>
        <dbReference type="EMBL" id="CAG8482526.1"/>
    </source>
</evidence>
<dbReference type="Gene3D" id="3.40.50.1000">
    <property type="entry name" value="HAD superfamily/HAD-like"/>
    <property type="match status" value="1"/>
</dbReference>
<dbReference type="Gene3D" id="3.40.50.2000">
    <property type="entry name" value="Glycogen Phosphorylase B"/>
    <property type="match status" value="2"/>
</dbReference>
<evidence type="ECO:0000256" key="1">
    <source>
        <dbReference type="ARBA" id="ARBA00005409"/>
    </source>
</evidence>
<dbReference type="InterPro" id="IPR036412">
    <property type="entry name" value="HAD-like_sf"/>
</dbReference>
<dbReference type="SUPFAM" id="SSF53756">
    <property type="entry name" value="UDP-Glycosyltransferase/glycogen phosphorylase"/>
    <property type="match status" value="1"/>
</dbReference>
<dbReference type="EMBL" id="CAJVPY010000597">
    <property type="protein sequence ID" value="CAG8482526.1"/>
    <property type="molecule type" value="Genomic_DNA"/>
</dbReference>
<keyword evidence="4" id="KW-1185">Reference proteome</keyword>
<dbReference type="GO" id="GO:0004805">
    <property type="term" value="F:trehalose-phosphatase activity"/>
    <property type="evidence" value="ECO:0007669"/>
    <property type="project" value="TreeGrafter"/>
</dbReference>
<accession>A0A9N8WD50</accession>
<dbReference type="InterPro" id="IPR006379">
    <property type="entry name" value="HAD-SF_hydro_IIB"/>
</dbReference>
<organism evidence="3 4">
    <name type="scientific">Dentiscutata erythropus</name>
    <dbReference type="NCBI Taxonomy" id="1348616"/>
    <lineage>
        <taxon>Eukaryota</taxon>
        <taxon>Fungi</taxon>
        <taxon>Fungi incertae sedis</taxon>
        <taxon>Mucoromycota</taxon>
        <taxon>Glomeromycotina</taxon>
        <taxon>Glomeromycetes</taxon>
        <taxon>Diversisporales</taxon>
        <taxon>Gigasporaceae</taxon>
        <taxon>Dentiscutata</taxon>
    </lineage>
</organism>
<dbReference type="GO" id="GO:0005992">
    <property type="term" value="P:trehalose biosynthetic process"/>
    <property type="evidence" value="ECO:0007669"/>
    <property type="project" value="InterPro"/>
</dbReference>
<dbReference type="Pfam" id="PF00982">
    <property type="entry name" value="Glyco_transf_20"/>
    <property type="match status" value="1"/>
</dbReference>
<comment type="caution">
    <text evidence="3">The sequence shown here is derived from an EMBL/GenBank/DDBJ whole genome shotgun (WGS) entry which is preliminary data.</text>
</comment>
<comment type="similarity">
    <text evidence="2">In the C-terminal section; belongs to the trehalose phosphatase family.</text>
</comment>
<dbReference type="NCBIfam" id="NF011071">
    <property type="entry name" value="PRK14501.1"/>
    <property type="match status" value="1"/>
</dbReference>
<dbReference type="InterPro" id="IPR001830">
    <property type="entry name" value="Glyco_trans_20"/>
</dbReference>
<sequence length="790" mass="90063">MPSSQFIKSSVATISNGADISTDSKYTRVLNMTHLIPYEVYMSEPPKPAEDGTITYNWALRHRRGHSALYAGIRSLDNEWDSYYVGFVGQVFDAEDKPIESSSFTEEFKKSLECFLLKNKAVPVFLEDEQHHGHYEGFCKTVLWPLFHYILWDTVTDGRQENQNWQLYRAVNQAFTDKIKEIYRPDDLVWIHDYHLLMVPRMLRDALPDAVIGLFIHAPFPSSEIFRCLPQRKEVLDGMLGANQIGFQTYSYARHFISNCTRILGYESTPSGVDAKGSIVSVGPFPIGIDAEKVEVQRKSPEVAKKMESLKEMHAGKRIIVGRDKLDLVKGVIQKLHAFEKFLSEYPEWQNKVVLIQVTSPALTESPKLERRVAELIAHINGTYGSLEYTPVHHLHSQIEQDEYFALLSVADIGLITSVRDGMNTTSLEYVMCQQENYGPLILSEFTGMAGSLGAAIMVNPWDYSGVAKAINDALNLSCEERQNKHMQLYRHVTVHTAQYWAKTFIKELVISLSNSNQTTTTPYLDMQNLLTKYKKSKNRLLLFDYDGTLTPIVKTPSQAIPPPEMLENLQKLADDLKNTVWIVSGRDQDILEEWLGGIKKLGFSAEHGCFLKYPESDKWINLTEDIDMSWKNDVDEIFTYFTERTQGSSIERKRSSITWHYRQADPEYGAFQAKECQNHLESAILPKLPVEILLGKKNLEVRPTLINKGEIVKRLLTGMQDVDFVFCAGDDRTDEDMFRVLKRTPDFNDLECFTTTIGPPAKKTLASWHVSSPEEIIQTMKKLADSAQS</sequence>
<dbReference type="FunFam" id="3.40.50.2000:FF:000036">
    <property type="entry name" value="Alpha,alpha-trehalose-phosphate synthase subunit Tps2"/>
    <property type="match status" value="1"/>
</dbReference>
<dbReference type="OrthoDB" id="755951at2759"/>
<dbReference type="Proteomes" id="UP000789405">
    <property type="component" value="Unassembled WGS sequence"/>
</dbReference>
<dbReference type="InterPro" id="IPR023214">
    <property type="entry name" value="HAD_sf"/>
</dbReference>
<dbReference type="GO" id="GO:0003825">
    <property type="term" value="F:alpha,alpha-trehalose-phosphate synthase (UDP-forming) activity"/>
    <property type="evidence" value="ECO:0007669"/>
    <property type="project" value="TreeGrafter"/>
</dbReference>
<evidence type="ECO:0000313" key="4">
    <source>
        <dbReference type="Proteomes" id="UP000789405"/>
    </source>
</evidence>
<dbReference type="GO" id="GO:0005829">
    <property type="term" value="C:cytosol"/>
    <property type="evidence" value="ECO:0007669"/>
    <property type="project" value="TreeGrafter"/>
</dbReference>
<proteinExistence type="inferred from homology"/>
<dbReference type="AlphaFoldDB" id="A0A9N8WD50"/>
<evidence type="ECO:0000256" key="2">
    <source>
        <dbReference type="ARBA" id="ARBA00006330"/>
    </source>
</evidence>
<dbReference type="SUPFAM" id="SSF56784">
    <property type="entry name" value="HAD-like"/>
    <property type="match status" value="1"/>
</dbReference>
<dbReference type="GO" id="GO:0005946">
    <property type="term" value="C:alpha,alpha-trehalose-phosphate synthase complex (UDP-forming)"/>
    <property type="evidence" value="ECO:0007669"/>
    <property type="project" value="TreeGrafter"/>
</dbReference>
<dbReference type="Pfam" id="PF02358">
    <property type="entry name" value="Trehalose_PPase"/>
    <property type="match status" value="1"/>
</dbReference>
<dbReference type="Gene3D" id="3.30.70.1020">
    <property type="entry name" value="Trehalose-6-phosphate phosphatase related protein, domain 2"/>
    <property type="match status" value="1"/>
</dbReference>
<dbReference type="FunFam" id="3.40.50.1000:FF:000052">
    <property type="entry name" value="Alpha,alpha-trehalose-phosphate synthase [UDP-forming] 6"/>
    <property type="match status" value="1"/>
</dbReference>
<dbReference type="CDD" id="cd03788">
    <property type="entry name" value="GT20_TPS"/>
    <property type="match status" value="1"/>
</dbReference>
<reference evidence="3" key="1">
    <citation type="submission" date="2021-06" db="EMBL/GenBank/DDBJ databases">
        <authorList>
            <person name="Kallberg Y."/>
            <person name="Tangrot J."/>
            <person name="Rosling A."/>
        </authorList>
    </citation>
    <scope>NUCLEOTIDE SEQUENCE</scope>
    <source>
        <strain evidence="3">MA453B</strain>
    </source>
</reference>
<dbReference type="NCBIfam" id="TIGR00685">
    <property type="entry name" value="T6PP"/>
    <property type="match status" value="1"/>
</dbReference>